<dbReference type="AlphaFoldDB" id="A0A4C1XZX2"/>
<comment type="caution">
    <text evidence="1">The sequence shown here is derived from an EMBL/GenBank/DDBJ whole genome shotgun (WGS) entry which is preliminary data.</text>
</comment>
<name>A0A4C1XZX2_EUMVA</name>
<sequence>MTRRPNLRGRGRQCFGNEHHVPDSAQQWAREKCEGVPVFWMAPIFCDGAVKSVVFGPESTAFRSQPRQANRLMSFNSNRIISLAACLQDHDVVSALLKNCRNSLQLALGSMGPAVAGRPQQKGAIKYGCYKGTFAPARSAGMRISPAARVCSAC</sequence>
<reference evidence="1 2" key="1">
    <citation type="journal article" date="2019" name="Commun. Biol.">
        <title>The bagworm genome reveals a unique fibroin gene that provides high tensile strength.</title>
        <authorList>
            <person name="Kono N."/>
            <person name="Nakamura H."/>
            <person name="Ohtoshi R."/>
            <person name="Tomita M."/>
            <person name="Numata K."/>
            <person name="Arakawa K."/>
        </authorList>
    </citation>
    <scope>NUCLEOTIDE SEQUENCE [LARGE SCALE GENOMIC DNA]</scope>
</reference>
<dbReference type="EMBL" id="BGZK01001045">
    <property type="protein sequence ID" value="GBP69571.1"/>
    <property type="molecule type" value="Genomic_DNA"/>
</dbReference>
<accession>A0A4C1XZX2</accession>
<keyword evidence="2" id="KW-1185">Reference proteome</keyword>
<evidence type="ECO:0000313" key="2">
    <source>
        <dbReference type="Proteomes" id="UP000299102"/>
    </source>
</evidence>
<protein>
    <submittedName>
        <fullName evidence="1">Uncharacterized protein</fullName>
    </submittedName>
</protein>
<proteinExistence type="predicted"/>
<evidence type="ECO:0000313" key="1">
    <source>
        <dbReference type="EMBL" id="GBP69571.1"/>
    </source>
</evidence>
<organism evidence="1 2">
    <name type="scientific">Eumeta variegata</name>
    <name type="common">Bagworm moth</name>
    <name type="synonym">Eumeta japonica</name>
    <dbReference type="NCBI Taxonomy" id="151549"/>
    <lineage>
        <taxon>Eukaryota</taxon>
        <taxon>Metazoa</taxon>
        <taxon>Ecdysozoa</taxon>
        <taxon>Arthropoda</taxon>
        <taxon>Hexapoda</taxon>
        <taxon>Insecta</taxon>
        <taxon>Pterygota</taxon>
        <taxon>Neoptera</taxon>
        <taxon>Endopterygota</taxon>
        <taxon>Lepidoptera</taxon>
        <taxon>Glossata</taxon>
        <taxon>Ditrysia</taxon>
        <taxon>Tineoidea</taxon>
        <taxon>Psychidae</taxon>
        <taxon>Oiketicinae</taxon>
        <taxon>Eumeta</taxon>
    </lineage>
</organism>
<dbReference type="Proteomes" id="UP000299102">
    <property type="component" value="Unassembled WGS sequence"/>
</dbReference>
<gene>
    <name evidence="1" type="ORF">EVAR_52068_1</name>
</gene>